<organism evidence="2 3">
    <name type="scientific">Helicobacter fennelliae</name>
    <dbReference type="NCBI Taxonomy" id="215"/>
    <lineage>
        <taxon>Bacteria</taxon>
        <taxon>Pseudomonadati</taxon>
        <taxon>Campylobacterota</taxon>
        <taxon>Epsilonproteobacteria</taxon>
        <taxon>Campylobacterales</taxon>
        <taxon>Helicobacteraceae</taxon>
        <taxon>Helicobacter</taxon>
    </lineage>
</organism>
<keyword evidence="1" id="KW-0812">Transmembrane</keyword>
<evidence type="ECO:0008006" key="4">
    <source>
        <dbReference type="Google" id="ProtNLM"/>
    </source>
</evidence>
<keyword evidence="1" id="KW-1133">Transmembrane helix</keyword>
<dbReference type="AlphaFoldDB" id="A0A2X3DJW2"/>
<reference evidence="2 3" key="1">
    <citation type="submission" date="2018-06" db="EMBL/GenBank/DDBJ databases">
        <authorList>
            <consortium name="Pathogen Informatics"/>
            <person name="Doyle S."/>
        </authorList>
    </citation>
    <scope>NUCLEOTIDE SEQUENCE [LARGE SCALE GENOMIC DNA]</scope>
    <source>
        <strain evidence="2 3">NCTC13102</strain>
    </source>
</reference>
<gene>
    <name evidence="2" type="ORF">NCTC13102_02005</name>
</gene>
<feature type="transmembrane region" description="Helical" evidence="1">
    <location>
        <begin position="51"/>
        <end position="68"/>
    </location>
</feature>
<dbReference type="RefSeq" id="WP_112059056.1">
    <property type="nucleotide sequence ID" value="NZ_UAWL01000006.1"/>
</dbReference>
<evidence type="ECO:0000313" key="3">
    <source>
        <dbReference type="Proteomes" id="UP000250166"/>
    </source>
</evidence>
<feature type="transmembrane region" description="Helical" evidence="1">
    <location>
        <begin position="26"/>
        <end position="44"/>
    </location>
</feature>
<evidence type="ECO:0000313" key="2">
    <source>
        <dbReference type="EMBL" id="SQB99679.1"/>
    </source>
</evidence>
<feature type="transmembrane region" description="Helical" evidence="1">
    <location>
        <begin position="88"/>
        <end position="108"/>
    </location>
</feature>
<dbReference type="Pfam" id="PF19588">
    <property type="entry name" value="SxtJ"/>
    <property type="match status" value="1"/>
</dbReference>
<dbReference type="Proteomes" id="UP000250166">
    <property type="component" value="Unassembled WGS sequence"/>
</dbReference>
<protein>
    <recommendedName>
        <fullName evidence="4">SxtJ</fullName>
    </recommendedName>
</protein>
<proteinExistence type="predicted"/>
<dbReference type="EMBL" id="UAWL01000006">
    <property type="protein sequence ID" value="SQB99679.1"/>
    <property type="molecule type" value="Genomic_DNA"/>
</dbReference>
<sequence>MSALKAMKNHFAQIWHKNVSVKDLRMFLGIWAGICLVFALTPLLKGAQVRLWLLVLFGLCVACLFYPAPLRPLYRAWLIFGEIMGFCISRTTLFVLFFGIFTPIGLVFRVMRRDCLAQHFELDAQSYFIDRKEGEMHSMREQF</sequence>
<keyword evidence="1" id="KW-0472">Membrane</keyword>
<accession>A0A2X3DJW2</accession>
<evidence type="ECO:0000256" key="1">
    <source>
        <dbReference type="SAM" id="Phobius"/>
    </source>
</evidence>
<name>A0A2X3DJW2_9HELI</name>
<dbReference type="InterPro" id="IPR045781">
    <property type="entry name" value="SxtJ"/>
</dbReference>